<gene>
    <name evidence="1" type="primary">Hypp6218</name>
    <name evidence="1" type="ORF">BLAG_LOCUS4747</name>
</gene>
<protein>
    <submittedName>
        <fullName evidence="1">Hypp6218 protein</fullName>
    </submittedName>
</protein>
<evidence type="ECO:0000313" key="1">
    <source>
        <dbReference type="EMBL" id="CAH1240932.1"/>
    </source>
</evidence>
<organism evidence="1 2">
    <name type="scientific">Branchiostoma lanceolatum</name>
    <name type="common">Common lancelet</name>
    <name type="synonym">Amphioxus lanceolatum</name>
    <dbReference type="NCBI Taxonomy" id="7740"/>
    <lineage>
        <taxon>Eukaryota</taxon>
        <taxon>Metazoa</taxon>
        <taxon>Chordata</taxon>
        <taxon>Cephalochordata</taxon>
        <taxon>Leptocardii</taxon>
        <taxon>Amphioxiformes</taxon>
        <taxon>Branchiostomatidae</taxon>
        <taxon>Branchiostoma</taxon>
    </lineage>
</organism>
<name>A0A8J9VMJ0_BRALA</name>
<proteinExistence type="predicted"/>
<dbReference type="EMBL" id="OV696696">
    <property type="protein sequence ID" value="CAH1240932.1"/>
    <property type="molecule type" value="Genomic_DNA"/>
</dbReference>
<dbReference type="Proteomes" id="UP000838412">
    <property type="component" value="Chromosome 11"/>
</dbReference>
<sequence length="66" mass="7474">MERHYSQMQKEMGKKNPKFQVVDQLLSPATSSARTVSAMLRATMKDSKKSRFMPVITANLKTGDKL</sequence>
<keyword evidence="2" id="KW-1185">Reference proteome</keyword>
<accession>A0A8J9VMJ0</accession>
<dbReference type="AlphaFoldDB" id="A0A8J9VMJ0"/>
<evidence type="ECO:0000313" key="2">
    <source>
        <dbReference type="Proteomes" id="UP000838412"/>
    </source>
</evidence>
<reference evidence="1" key="1">
    <citation type="submission" date="2022-01" db="EMBL/GenBank/DDBJ databases">
        <authorList>
            <person name="Braso-Vives M."/>
        </authorList>
    </citation>
    <scope>NUCLEOTIDE SEQUENCE</scope>
</reference>